<name>A0ACC2AMX0_DIPCM</name>
<dbReference type="Proteomes" id="UP001162992">
    <property type="component" value="Chromosome 20"/>
</dbReference>
<gene>
    <name evidence="1" type="ORF">O6H91_20G016200</name>
</gene>
<keyword evidence="2" id="KW-1185">Reference proteome</keyword>
<organism evidence="1 2">
    <name type="scientific">Diphasiastrum complanatum</name>
    <name type="common">Issler's clubmoss</name>
    <name type="synonym">Lycopodium complanatum</name>
    <dbReference type="NCBI Taxonomy" id="34168"/>
    <lineage>
        <taxon>Eukaryota</taxon>
        <taxon>Viridiplantae</taxon>
        <taxon>Streptophyta</taxon>
        <taxon>Embryophyta</taxon>
        <taxon>Tracheophyta</taxon>
        <taxon>Lycopodiopsida</taxon>
        <taxon>Lycopodiales</taxon>
        <taxon>Lycopodiaceae</taxon>
        <taxon>Lycopodioideae</taxon>
        <taxon>Diphasiastrum</taxon>
    </lineage>
</organism>
<evidence type="ECO:0000313" key="2">
    <source>
        <dbReference type="Proteomes" id="UP001162992"/>
    </source>
</evidence>
<proteinExistence type="predicted"/>
<protein>
    <submittedName>
        <fullName evidence="1">Uncharacterized protein</fullName>
    </submittedName>
</protein>
<dbReference type="EMBL" id="CM055111">
    <property type="protein sequence ID" value="KAJ7518938.1"/>
    <property type="molecule type" value="Genomic_DNA"/>
</dbReference>
<comment type="caution">
    <text evidence="1">The sequence shown here is derived from an EMBL/GenBank/DDBJ whole genome shotgun (WGS) entry which is preliminary data.</text>
</comment>
<evidence type="ECO:0000313" key="1">
    <source>
        <dbReference type="EMBL" id="KAJ7518938.1"/>
    </source>
</evidence>
<sequence length="771" mass="85536">MEVNNTASFFMSPISQLFHLNWNLHSFNSRTSALLGLAWLLASGLLALLVAYIIRQWQRKLSIHWMKAAARAKRKSRGKFKSPSVAHTWIQEAGAYRSGPSTCSVCLDSLTPPHIGTLARPPLSCLIHRCNVCGVVAHLGCSKHAVKDCKNVSMAGSKVLFHQWVERWMDMEDVPEDLAFCMHCEEPCNGSFLAATAIWRCMWCQHLVHVDCHTQNSKESEICDLGQYKRLIISPLWVKEVSSKSMASELFSSITQGANEIASSVRGQIRKRRKRGKRSSEALQVADVLEDRSVPNVSETLEGKESLSDDGSCNRPNETSSDGESFKHSQSSSRGIVLRNKSINSDASGERDDHRMSDKEAAAKQRQVSSETQGGRQASSDKKAGKQKYVLEDIPSDARPVLVFINKKSGAQHGANLRRRFNMLLNPVQVFELSKTQGPEVGLALFDRVSHFRILVCGGDGSVGWVLDAIDKYNYESPPPVGILPIGTGNDLARVLLWGGGYGAVERQGGLCSVLHQIDHAGVTMLDRWRVCMYERLSKKVEDTKVVTKYLNNYLGIGCDAKVALDIHMLREESPEKFCNQFLNKMLYAKEGAKDIMDRTCADLPWNVRLEVDGVEVEIPEDTEGVLVINIGSYMGGVDLWQNEEEHDDDLDPQSMHDKVLEVVGICGAWHLGKLQVGLSRARRLAQGKSIKGWISANYPFHIDGEPWIQEPASFEISHHGQAFMLKRSAEEPLGHAAAIVTDVLENAESGGLINAAQKRALLQEMAVRLT</sequence>
<reference evidence="2" key="1">
    <citation type="journal article" date="2024" name="Proc. Natl. Acad. Sci. U.S.A.">
        <title>Extraordinary preservation of gene collinearity over three hundred million years revealed in homosporous lycophytes.</title>
        <authorList>
            <person name="Li C."/>
            <person name="Wickell D."/>
            <person name="Kuo L.Y."/>
            <person name="Chen X."/>
            <person name="Nie B."/>
            <person name="Liao X."/>
            <person name="Peng D."/>
            <person name="Ji J."/>
            <person name="Jenkins J."/>
            <person name="Williams M."/>
            <person name="Shu S."/>
            <person name="Plott C."/>
            <person name="Barry K."/>
            <person name="Rajasekar S."/>
            <person name="Grimwood J."/>
            <person name="Han X."/>
            <person name="Sun S."/>
            <person name="Hou Z."/>
            <person name="He W."/>
            <person name="Dai G."/>
            <person name="Sun C."/>
            <person name="Schmutz J."/>
            <person name="Leebens-Mack J.H."/>
            <person name="Li F.W."/>
            <person name="Wang L."/>
        </authorList>
    </citation>
    <scope>NUCLEOTIDE SEQUENCE [LARGE SCALE GENOMIC DNA]</scope>
    <source>
        <strain evidence="2">cv. PW_Plant_1</strain>
    </source>
</reference>
<accession>A0ACC2AMX0</accession>